<evidence type="ECO:0000313" key="4">
    <source>
        <dbReference type="Proteomes" id="UP000001508"/>
    </source>
</evidence>
<organism evidence="3 4">
    <name type="scientific">Desulfurivibrio alkaliphilus (strain DSM 19089 / UNIQEM U267 / AHT2)</name>
    <dbReference type="NCBI Taxonomy" id="589865"/>
    <lineage>
        <taxon>Bacteria</taxon>
        <taxon>Pseudomonadati</taxon>
        <taxon>Thermodesulfobacteriota</taxon>
        <taxon>Desulfobulbia</taxon>
        <taxon>Desulfobulbales</taxon>
        <taxon>Desulfobulbaceae</taxon>
        <taxon>Desulfurivibrio</taxon>
    </lineage>
</organism>
<keyword evidence="4" id="KW-1185">Reference proteome</keyword>
<accession>D6Z305</accession>
<name>D6Z305_DESAT</name>
<evidence type="ECO:0000256" key="1">
    <source>
        <dbReference type="SAM" id="MobiDB-lite"/>
    </source>
</evidence>
<dbReference type="SMART" id="SM00327">
    <property type="entry name" value="VWA"/>
    <property type="match status" value="1"/>
</dbReference>
<reference evidence="4" key="1">
    <citation type="submission" date="2010-02" db="EMBL/GenBank/DDBJ databases">
        <title>Complete sequence of Desulfurivibrio alkaliphilus AHT2.</title>
        <authorList>
            <consortium name="US DOE Joint Genome Institute"/>
            <person name="Pitluck S."/>
            <person name="Chertkov O."/>
            <person name="Detter J.C."/>
            <person name="Han C."/>
            <person name="Tapia R."/>
            <person name="Larimer F."/>
            <person name="Land M."/>
            <person name="Hauser L."/>
            <person name="Kyrpides N."/>
            <person name="Mikhailova N."/>
            <person name="Sorokin D.Y."/>
            <person name="Muyzer G."/>
            <person name="Woyke T."/>
        </authorList>
    </citation>
    <scope>NUCLEOTIDE SEQUENCE [LARGE SCALE GENOMIC DNA]</scope>
    <source>
        <strain evidence="4">DSM 19089 / UNIQEM U267 / AHT2</strain>
    </source>
</reference>
<dbReference type="HOGENOM" id="CLU_024042_0_0_7"/>
<dbReference type="Gene3D" id="3.40.50.410">
    <property type="entry name" value="von Willebrand factor, type A domain"/>
    <property type="match status" value="1"/>
</dbReference>
<feature type="domain" description="VWFA" evidence="2">
    <location>
        <begin position="629"/>
        <end position="810"/>
    </location>
</feature>
<dbReference type="RefSeq" id="WP_013163459.1">
    <property type="nucleotide sequence ID" value="NC_014216.1"/>
</dbReference>
<protein>
    <submittedName>
        <fullName evidence="3">von Willebrand factor type A</fullName>
    </submittedName>
</protein>
<dbReference type="PROSITE" id="PS50234">
    <property type="entry name" value="VWFA"/>
    <property type="match status" value="1"/>
</dbReference>
<dbReference type="SUPFAM" id="SSF53300">
    <property type="entry name" value="vWA-like"/>
    <property type="match status" value="1"/>
</dbReference>
<dbReference type="OrthoDB" id="9758211at2"/>
<dbReference type="InParanoid" id="D6Z305"/>
<dbReference type="PANTHER" id="PTHR41248:SF1">
    <property type="entry name" value="NORD PROTEIN"/>
    <property type="match status" value="1"/>
</dbReference>
<proteinExistence type="predicted"/>
<dbReference type="eggNOG" id="COG4548">
    <property type="taxonomic scope" value="Bacteria"/>
</dbReference>
<dbReference type="EMBL" id="CP001940">
    <property type="protein sequence ID" value="ADH85930.1"/>
    <property type="molecule type" value="Genomic_DNA"/>
</dbReference>
<dbReference type="KEGG" id="dak:DaAHT2_1234"/>
<dbReference type="PANTHER" id="PTHR41248">
    <property type="entry name" value="NORD PROTEIN"/>
    <property type="match status" value="1"/>
</dbReference>
<evidence type="ECO:0000313" key="3">
    <source>
        <dbReference type="EMBL" id="ADH85930.1"/>
    </source>
</evidence>
<dbReference type="InterPro" id="IPR002035">
    <property type="entry name" value="VWF_A"/>
</dbReference>
<evidence type="ECO:0000259" key="2">
    <source>
        <dbReference type="PROSITE" id="PS50234"/>
    </source>
</evidence>
<dbReference type="Proteomes" id="UP000001508">
    <property type="component" value="Chromosome"/>
</dbReference>
<dbReference type="InterPro" id="IPR051928">
    <property type="entry name" value="NorD/CobT"/>
</dbReference>
<feature type="region of interest" description="Disordered" evidence="1">
    <location>
        <begin position="319"/>
        <end position="338"/>
    </location>
</feature>
<dbReference type="InterPro" id="IPR036465">
    <property type="entry name" value="vWFA_dom_sf"/>
</dbReference>
<dbReference type="CDD" id="cd01454">
    <property type="entry name" value="vWA_norD_type"/>
    <property type="match status" value="1"/>
</dbReference>
<dbReference type="AlphaFoldDB" id="D6Z305"/>
<gene>
    <name evidence="3" type="ordered locus">DaAHT2_1234</name>
</gene>
<sequence length="812" mass="89888">MSSELTATTGAGQALLDELAYWGKDEYLERLAGYPQEVREEVLRLAAAIWPVSYALGYNFLDQVDQGLGCLTLEQLAEWVKATLDVYEQEGLQAATRYLAEVENNFLCRLRGEHGLSLAAATPRLLPYLRGLAGYELALAPGPESWTDGETIFLPPEISLFKQSGANFTAYKLLASFQWGLLRFGTLEGALALRPELAAELARRYGRQSADQEPFPGDFYALFPAPGLAADLFMLLETHRVLSCLQAELPGLMRDSQPVCRRLQNRRPPPVALRGRARLLESWSRWVLTGDAGPGLRPGEKELYHRGLGLLARVGQAGQTDVAGPPAKDSGAGRQNGGVGLSMELTAELYRLLEPLPGDHGGDAVADGAGVVPLLGVLRPAAFQAVRLRRREERRQRFVEALGAFLPPEVAAGSPETSEETSKWFDQSLSAPDSQGLAMLIAGAEEDEVGRESPMEAGPPEYLVIGGREFKLPEEIQALARQIRDDLGQIPQRYLSAAVGLAGGAPIRGPGPAAGQDGQEALVGALVYDEWDYRRQGFRKNWCKLLLKELAPVQSTFVDTTLQRHRGLLLQLKRQFEMMRLQQRYLKRQRDGDEIDFDAVVDALADAKAGVSPGEKLFIRLSRDERNIAAVFLVDMSSSTEGWVSLALKESLTLMCEALEVLGDRYAIYGFSGMRRQRSEFYHVKDLDEQYNEQVRGRIAAINPREYTRMGPPIRHVTKLLAATEARVRLLITLSDGKPEDYDDYKGDYAIEDTRHALIEARAAGVHPFCITIDRQAQDYISHLYGAVSYCFIDDVKKLPLRLPGIYRTLTT</sequence>
<dbReference type="STRING" id="589865.DaAHT2_1234"/>